<evidence type="ECO:0000256" key="2">
    <source>
        <dbReference type="ARBA" id="ARBA00006131"/>
    </source>
</evidence>
<evidence type="ECO:0000256" key="5">
    <source>
        <dbReference type="ARBA" id="ARBA00022844"/>
    </source>
</evidence>
<dbReference type="GO" id="GO:0039615">
    <property type="term" value="C:T=1 icosahedral viral capsid"/>
    <property type="evidence" value="ECO:0007669"/>
    <property type="project" value="UniProtKB-UniRule"/>
</dbReference>
<evidence type="ECO:0000256" key="3">
    <source>
        <dbReference type="ARBA" id="ARBA00022431"/>
    </source>
</evidence>
<name>A0A8F0FR76_9VIRU</name>
<evidence type="ECO:0000256" key="1">
    <source>
        <dbReference type="ARBA" id="ARBA00004328"/>
    </source>
</evidence>
<evidence type="ECO:0000256" key="7">
    <source>
        <dbReference type="SAM" id="MobiDB-lite"/>
    </source>
</evidence>
<keyword evidence="4 6" id="KW-0167">Capsid protein</keyword>
<keyword evidence="5 6" id="KW-0946">Virion</keyword>
<dbReference type="InterPro" id="IPR004219">
    <property type="entry name" value="TTvirus_Unk"/>
</dbReference>
<dbReference type="Pfam" id="PF02956">
    <property type="entry name" value="TT_ORF1"/>
    <property type="match status" value="1"/>
</dbReference>
<feature type="region of interest" description="Disordered" evidence="7">
    <location>
        <begin position="417"/>
        <end position="436"/>
    </location>
</feature>
<evidence type="ECO:0000256" key="6">
    <source>
        <dbReference type="RuleBase" id="RU361230"/>
    </source>
</evidence>
<comment type="subcellular location">
    <subcellularLocation>
        <location evidence="1 6">Virion</location>
    </subcellularLocation>
</comment>
<keyword evidence="3 6" id="KW-1140">T=1 icosahedral capsid protein</keyword>
<comment type="function">
    <text evidence="6">Self-assembles to form an icosahedral capsid.</text>
</comment>
<evidence type="ECO:0000256" key="4">
    <source>
        <dbReference type="ARBA" id="ARBA00022561"/>
    </source>
</evidence>
<reference evidence="8" key="1">
    <citation type="submission" date="2020-09" db="EMBL/GenBank/DDBJ databases">
        <authorList>
            <person name="He W."/>
            <person name="Wen Y."/>
            <person name="Mo Y."/>
        </authorList>
    </citation>
    <scope>NUCLEOTIDE SEQUENCE</scope>
    <source>
        <strain evidence="8">XM85</strain>
    </source>
</reference>
<dbReference type="EMBL" id="MW055877">
    <property type="protein sequence ID" value="QWK51321.1"/>
    <property type="molecule type" value="Genomic_DNA"/>
</dbReference>
<sequence>MAFFYRRRYYRPRRTYYRRRRPYYRRRRTYYRRRRWPVRRRLGRRRAKRVVQWNPRNRTKCLILGYMPLITTARAMDTVADTLMPKGPMVTVWPGGGVDSGHLTLLDLYWEERFWRARWTKSNQGYNLARYFGVEIKLYRYLDFSYIFWYSVDDGSDDPEPLQMAHPSQMLLYRHKVIVHRSLDKRAKTIKLKIKPPSKLFDTWRSFKDLATFPLIKWRCTVVDFDMPFSALKNQIVPYEFDVFSKGSETEGYTKNVIYYPWQDDGTNTKVTFTHIVPYNDQQSGPQGPAGRNDFWPNEIEFKDMNMPWWLEGFGYNQEWYDMSWMNRRPRPPDATTENKKGYWSYVQFNGNPAFKDKTTGDVIKWDHGKGTSFVKWTTWGNIASMAGPFVPKGAPKKGFHVVMGYKFYFQWGGTPGSRQPPVPPEGGGGPSAYQKWGSLRADLVDPMQADEEVLTDGDYDSGGIITDKALARLTKSPVPYTGKKYKRERMWGYHQKEERSKRRRYEPEADSTDIESATETAGSETETEEAETNTEGMGHRRRVRSVLRILRQLGIRRPLTVDRSGKKGSLSSISI</sequence>
<proteinExistence type="inferred from homology"/>
<feature type="region of interest" description="Disordered" evidence="7">
    <location>
        <begin position="494"/>
        <end position="542"/>
    </location>
</feature>
<evidence type="ECO:0000313" key="8">
    <source>
        <dbReference type="EMBL" id="QWK51321.1"/>
    </source>
</evidence>
<comment type="similarity">
    <text evidence="2 6">Belongs to the anelloviridae capsid protein family.</text>
</comment>
<protein>
    <recommendedName>
        <fullName evidence="6">Capsid protein</fullName>
    </recommendedName>
</protein>
<feature type="compositionally biased region" description="Low complexity" evidence="7">
    <location>
        <begin position="516"/>
        <end position="525"/>
    </location>
</feature>
<accession>A0A8F0FR76</accession>
<organism evidence="8">
    <name type="scientific">Rodent Torque teno virus 3</name>
    <dbReference type="NCBI Taxonomy" id="2054610"/>
    <lineage>
        <taxon>Viruses</taxon>
        <taxon>Monodnaviria</taxon>
        <taxon>Shotokuvirae</taxon>
        <taxon>Commensaviricota</taxon>
        <taxon>Cardeaviricetes</taxon>
        <taxon>Sanitavirales</taxon>
        <taxon>Anelloviridae</taxon>
        <taxon>Wawtorquevirus</taxon>
        <taxon>Wawtorquevirus crice2</taxon>
    </lineage>
</organism>